<proteinExistence type="predicted"/>
<dbReference type="EMBL" id="MN740585">
    <property type="protein sequence ID" value="QHU35255.1"/>
    <property type="molecule type" value="Genomic_DNA"/>
</dbReference>
<protein>
    <submittedName>
        <fullName evidence="1">Uncharacterized protein</fullName>
    </submittedName>
</protein>
<sequence length="265" mass="32677">MTKVIVFDLDETIGHFMQISELDWKLKRYFGKDITKKHFFKILDIFPEVFRPNIFNIFRYLHRMKEYNKKNNKEKIKIIIYTNNTGCRMWANRIKSYIEKSINYKLFDRTICAWKVDGQIIEKHRTGYDKKYFDLLRCGHLKKRDKIIFLDDSFFPKMMNPQLTYLHVTPYNFRFNREHMFRRYVNKIDLPFKDKFNISKMYIKNIKNSDECKPNNKSFKIKGKKIEKQIKHFIETSNNRETIKKKYVKKNQTRKKTMKQNYHRI</sequence>
<accession>A0A6C0LZ00</accession>
<dbReference type="AlphaFoldDB" id="A0A6C0LZ00"/>
<dbReference type="InterPro" id="IPR036412">
    <property type="entry name" value="HAD-like_sf"/>
</dbReference>
<organism evidence="1">
    <name type="scientific">viral metagenome</name>
    <dbReference type="NCBI Taxonomy" id="1070528"/>
    <lineage>
        <taxon>unclassified sequences</taxon>
        <taxon>metagenomes</taxon>
        <taxon>organismal metagenomes</taxon>
    </lineage>
</organism>
<evidence type="ECO:0000313" key="1">
    <source>
        <dbReference type="EMBL" id="QHU35255.1"/>
    </source>
</evidence>
<reference evidence="1" key="1">
    <citation type="journal article" date="2020" name="Nature">
        <title>Giant virus diversity and host interactions through global metagenomics.</title>
        <authorList>
            <person name="Schulz F."/>
            <person name="Roux S."/>
            <person name="Paez-Espino D."/>
            <person name="Jungbluth S."/>
            <person name="Walsh D.A."/>
            <person name="Denef V.J."/>
            <person name="McMahon K.D."/>
            <person name="Konstantinidis K.T."/>
            <person name="Eloe-Fadrosh E.A."/>
            <person name="Kyrpides N.C."/>
            <person name="Woyke T."/>
        </authorList>
    </citation>
    <scope>NUCLEOTIDE SEQUENCE</scope>
    <source>
        <strain evidence="1">GVMAG-S-1017745-26</strain>
    </source>
</reference>
<dbReference type="SUPFAM" id="SSF56784">
    <property type="entry name" value="HAD-like"/>
    <property type="match status" value="1"/>
</dbReference>
<name>A0A6C0LZ00_9ZZZZ</name>